<accession>A0A8J3GMR8</accession>
<feature type="transmembrane region" description="Helical" evidence="7">
    <location>
        <begin position="189"/>
        <end position="208"/>
    </location>
</feature>
<dbReference type="PANTHER" id="PTHR30151:SF41">
    <property type="entry name" value="ABC TRANSPORTER PERMEASE PROTEIN"/>
    <property type="match status" value="1"/>
</dbReference>
<keyword evidence="4 7" id="KW-0812">Transmembrane</keyword>
<name>A0A8J3GMR8_9MICO</name>
<keyword evidence="3" id="KW-1003">Cell membrane</keyword>
<reference evidence="9" key="2">
    <citation type="submission" date="2020-09" db="EMBL/GenBank/DDBJ databases">
        <authorList>
            <person name="Sun Q."/>
            <person name="Zhou Y."/>
        </authorList>
    </citation>
    <scope>NUCLEOTIDE SEQUENCE</scope>
    <source>
        <strain evidence="9">CGMCC 1.16548</strain>
    </source>
</reference>
<feature type="transmembrane region" description="Helical" evidence="7">
    <location>
        <begin position="214"/>
        <end position="237"/>
    </location>
</feature>
<keyword evidence="5 7" id="KW-1133">Transmembrane helix</keyword>
<keyword evidence="6 7" id="KW-0472">Membrane</keyword>
<dbReference type="AlphaFoldDB" id="A0A8J3GMR8"/>
<feature type="transmembrane region" description="Helical" evidence="7">
    <location>
        <begin position="249"/>
        <end position="275"/>
    </location>
</feature>
<reference evidence="9" key="1">
    <citation type="journal article" date="2014" name="Int. J. Syst. Evol. Microbiol.">
        <title>Complete genome sequence of Corynebacterium casei LMG S-19264T (=DSM 44701T), isolated from a smear-ripened cheese.</title>
        <authorList>
            <consortium name="US DOE Joint Genome Institute (JGI-PGF)"/>
            <person name="Walter F."/>
            <person name="Albersmeier A."/>
            <person name="Kalinowski J."/>
            <person name="Ruckert C."/>
        </authorList>
    </citation>
    <scope>NUCLEOTIDE SEQUENCE</scope>
    <source>
        <strain evidence="9">CGMCC 1.16548</strain>
    </source>
</reference>
<dbReference type="InterPro" id="IPR000515">
    <property type="entry name" value="MetI-like"/>
</dbReference>
<evidence type="ECO:0000259" key="8">
    <source>
        <dbReference type="PROSITE" id="PS50928"/>
    </source>
</evidence>
<evidence type="ECO:0000256" key="7">
    <source>
        <dbReference type="RuleBase" id="RU363032"/>
    </source>
</evidence>
<dbReference type="GO" id="GO:0005886">
    <property type="term" value="C:plasma membrane"/>
    <property type="evidence" value="ECO:0007669"/>
    <property type="project" value="UniProtKB-SubCell"/>
</dbReference>
<dbReference type="CDD" id="cd06261">
    <property type="entry name" value="TM_PBP2"/>
    <property type="match status" value="1"/>
</dbReference>
<keyword evidence="2 7" id="KW-0813">Transport</keyword>
<dbReference type="EMBL" id="BNAI01000001">
    <property type="protein sequence ID" value="GHF05018.1"/>
    <property type="molecule type" value="Genomic_DNA"/>
</dbReference>
<feature type="transmembrane region" description="Helical" evidence="7">
    <location>
        <begin position="121"/>
        <end position="143"/>
    </location>
</feature>
<evidence type="ECO:0000256" key="2">
    <source>
        <dbReference type="ARBA" id="ARBA00022448"/>
    </source>
</evidence>
<protein>
    <submittedName>
        <fullName evidence="9">Nitrate ABC transporter permease</fullName>
    </submittedName>
</protein>
<dbReference type="SUPFAM" id="SSF161098">
    <property type="entry name" value="MetI-like"/>
    <property type="match status" value="1"/>
</dbReference>
<dbReference type="PROSITE" id="PS50928">
    <property type="entry name" value="ABC_TM1"/>
    <property type="match status" value="1"/>
</dbReference>
<gene>
    <name evidence="9" type="primary">ssuC</name>
    <name evidence="9" type="ORF">GCM10011600_01850</name>
</gene>
<dbReference type="GO" id="GO:0055085">
    <property type="term" value="P:transmembrane transport"/>
    <property type="evidence" value="ECO:0007669"/>
    <property type="project" value="InterPro"/>
</dbReference>
<evidence type="ECO:0000256" key="4">
    <source>
        <dbReference type="ARBA" id="ARBA00022692"/>
    </source>
</evidence>
<comment type="similarity">
    <text evidence="7">Belongs to the binding-protein-dependent transport system permease family.</text>
</comment>
<proteinExistence type="inferred from homology"/>
<dbReference type="Pfam" id="PF00528">
    <property type="entry name" value="BPD_transp_1"/>
    <property type="match status" value="1"/>
</dbReference>
<dbReference type="Gene3D" id="1.10.3720.10">
    <property type="entry name" value="MetI-like"/>
    <property type="match status" value="1"/>
</dbReference>
<evidence type="ECO:0000313" key="10">
    <source>
        <dbReference type="Proteomes" id="UP000617531"/>
    </source>
</evidence>
<evidence type="ECO:0000256" key="5">
    <source>
        <dbReference type="ARBA" id="ARBA00022989"/>
    </source>
</evidence>
<evidence type="ECO:0000256" key="3">
    <source>
        <dbReference type="ARBA" id="ARBA00022475"/>
    </source>
</evidence>
<evidence type="ECO:0000256" key="6">
    <source>
        <dbReference type="ARBA" id="ARBA00023136"/>
    </source>
</evidence>
<organism evidence="9 10">
    <name type="scientific">Pseudolysinimonas yzui</name>
    <dbReference type="NCBI Taxonomy" id="2708254"/>
    <lineage>
        <taxon>Bacteria</taxon>
        <taxon>Bacillati</taxon>
        <taxon>Actinomycetota</taxon>
        <taxon>Actinomycetes</taxon>
        <taxon>Micrococcales</taxon>
        <taxon>Microbacteriaceae</taxon>
        <taxon>Pseudolysinimonas</taxon>
    </lineage>
</organism>
<sequence>MSDDNPVIVVINTITSPARRQRSGGYGPAKVWLWLPPILVLGAVIGLWYAISASLGARSFILPTPDRILEVYLTEQTRGEIFAGLGVTVQTMIAGLIAASVIGIGWAIAMSQAKWIERSTYPYAVVLQSIPILAITPIIAFWAPDGFTARTIVCVLIALFPMVSNTYFGLQSVDRSHRELFQLQKATRWIVLTKLQLPAAQPAIFAGLRISAGLAVVGAVVGDFFFQQGVIGIGALMRKYQARLQMEELFASVILASLFGVAVFLIFGLIARLAVGKWYDFG</sequence>
<dbReference type="RefSeq" id="WP_191281514.1">
    <property type="nucleotide sequence ID" value="NZ_BNAI01000001.1"/>
</dbReference>
<feature type="transmembrane region" description="Helical" evidence="7">
    <location>
        <begin position="81"/>
        <end position="109"/>
    </location>
</feature>
<evidence type="ECO:0000313" key="9">
    <source>
        <dbReference type="EMBL" id="GHF05018.1"/>
    </source>
</evidence>
<feature type="domain" description="ABC transmembrane type-1" evidence="8">
    <location>
        <begin position="85"/>
        <end position="271"/>
    </location>
</feature>
<evidence type="ECO:0000256" key="1">
    <source>
        <dbReference type="ARBA" id="ARBA00004651"/>
    </source>
</evidence>
<keyword evidence="10" id="KW-1185">Reference proteome</keyword>
<dbReference type="Proteomes" id="UP000617531">
    <property type="component" value="Unassembled WGS sequence"/>
</dbReference>
<comment type="caution">
    <text evidence="9">The sequence shown here is derived from an EMBL/GenBank/DDBJ whole genome shotgun (WGS) entry which is preliminary data.</text>
</comment>
<feature type="transmembrane region" description="Helical" evidence="7">
    <location>
        <begin position="149"/>
        <end position="168"/>
    </location>
</feature>
<comment type="subcellular location">
    <subcellularLocation>
        <location evidence="1 7">Cell membrane</location>
        <topology evidence="1 7">Multi-pass membrane protein</topology>
    </subcellularLocation>
</comment>
<dbReference type="PANTHER" id="PTHR30151">
    <property type="entry name" value="ALKANE SULFONATE ABC TRANSPORTER-RELATED, MEMBRANE SUBUNIT"/>
    <property type="match status" value="1"/>
</dbReference>
<dbReference type="InterPro" id="IPR035906">
    <property type="entry name" value="MetI-like_sf"/>
</dbReference>
<feature type="transmembrane region" description="Helical" evidence="7">
    <location>
        <begin position="31"/>
        <end position="51"/>
    </location>
</feature>